<evidence type="ECO:0000313" key="7">
    <source>
        <dbReference type="EMBL" id="ORJ20102.1"/>
    </source>
</evidence>
<dbReference type="Pfam" id="PF00440">
    <property type="entry name" value="TetR_N"/>
    <property type="match status" value="1"/>
</dbReference>
<evidence type="ECO:0000259" key="5">
    <source>
        <dbReference type="PROSITE" id="PS50977"/>
    </source>
</evidence>
<evidence type="ECO:0000256" key="2">
    <source>
        <dbReference type="ARBA" id="ARBA00023125"/>
    </source>
</evidence>
<accession>A0AA41BXB3</accession>
<dbReference type="Gene3D" id="1.10.10.60">
    <property type="entry name" value="Homeodomain-like"/>
    <property type="match status" value="1"/>
</dbReference>
<organism evidence="6 9">
    <name type="scientific">Rouxiella silvae</name>
    <dbReference type="NCBI Taxonomy" id="1646373"/>
    <lineage>
        <taxon>Bacteria</taxon>
        <taxon>Pseudomonadati</taxon>
        <taxon>Pseudomonadota</taxon>
        <taxon>Gammaproteobacteria</taxon>
        <taxon>Enterobacterales</taxon>
        <taxon>Yersiniaceae</taxon>
        <taxon>Rouxiella</taxon>
    </lineage>
</organism>
<dbReference type="InterPro" id="IPR001647">
    <property type="entry name" value="HTH_TetR"/>
</dbReference>
<dbReference type="PROSITE" id="PS50977">
    <property type="entry name" value="HTH_TETR_2"/>
    <property type="match status" value="1"/>
</dbReference>
<dbReference type="AlphaFoldDB" id="A0AA41BXB3"/>
<keyword evidence="1" id="KW-0805">Transcription regulation</keyword>
<reference evidence="7 8" key="2">
    <citation type="journal article" date="2017" name="Int. J. Syst. Evol. Microbiol.">
        <title>Rouxiella badensis sp. nov. and Rouxiella silvae sp. nov. isolated from peat bog soil in Germany and emendation of the genus description.</title>
        <authorList>
            <person name="Le Fleche-Mateos A."/>
            <person name="Kugler J.H."/>
            <person name="Hansen S.H."/>
            <person name="Syldatk C."/>
            <person name="Hausmann R."/>
            <person name="Lomprez F."/>
            <person name="Vandenbogaert M."/>
            <person name="Manuguerra J.C."/>
            <person name="Grimont P.A."/>
        </authorList>
    </citation>
    <scope>NUCLEOTIDE SEQUENCE [LARGE SCALE GENOMIC DNA]</scope>
    <source>
        <strain evidence="7 8">213</strain>
    </source>
</reference>
<dbReference type="EMBL" id="JADMKS010000006">
    <property type="protein sequence ID" value="MBF6638011.1"/>
    <property type="molecule type" value="Genomic_DNA"/>
</dbReference>
<dbReference type="Proteomes" id="UP000192722">
    <property type="component" value="Unassembled WGS sequence"/>
</dbReference>
<evidence type="ECO:0000256" key="1">
    <source>
        <dbReference type="ARBA" id="ARBA00023015"/>
    </source>
</evidence>
<sequence>MRTLSEERRKSIIDTATALFQEMGYERTSMNEVAKRMGGSKATLYNYFASKEELFEKVVRTYSTQLLAAAASELSTYSDHTTTLEQKLQRFGERMLEILVTDDKAIKIYRCVIGEAGHSNIGELFLASGTQESMDKLAELMWVAMENGELAAGDAVLRATQFTSLMRAEVDIVLYQRVPVLFKPDQITLMVKRGVQIFLYGASAIKMQKDP</sequence>
<feature type="domain" description="HTH tetR-type" evidence="5">
    <location>
        <begin position="6"/>
        <end position="66"/>
    </location>
</feature>
<dbReference type="InterPro" id="IPR050109">
    <property type="entry name" value="HTH-type_TetR-like_transc_reg"/>
</dbReference>
<dbReference type="RefSeq" id="WP_084983672.1">
    <property type="nucleotide sequence ID" value="NZ_CBCSCF010000001.1"/>
</dbReference>
<dbReference type="SUPFAM" id="SSF46689">
    <property type="entry name" value="Homeodomain-like"/>
    <property type="match status" value="1"/>
</dbReference>
<dbReference type="InterPro" id="IPR009057">
    <property type="entry name" value="Homeodomain-like_sf"/>
</dbReference>
<name>A0AA41BXB3_9GAMM</name>
<dbReference type="GO" id="GO:0000976">
    <property type="term" value="F:transcription cis-regulatory region binding"/>
    <property type="evidence" value="ECO:0007669"/>
    <property type="project" value="TreeGrafter"/>
</dbReference>
<dbReference type="FunFam" id="1.10.10.60:FF:000141">
    <property type="entry name" value="TetR family transcriptional regulator"/>
    <property type="match status" value="1"/>
</dbReference>
<proteinExistence type="predicted"/>
<dbReference type="PRINTS" id="PR00455">
    <property type="entry name" value="HTHTETR"/>
</dbReference>
<evidence type="ECO:0000256" key="3">
    <source>
        <dbReference type="ARBA" id="ARBA00023163"/>
    </source>
</evidence>
<feature type="DNA-binding region" description="H-T-H motif" evidence="4">
    <location>
        <begin position="29"/>
        <end position="48"/>
    </location>
</feature>
<gene>
    <name evidence="7" type="ORF">BS639_16615</name>
    <name evidence="6" type="ORF">ITX54_15210</name>
</gene>
<protein>
    <submittedName>
        <fullName evidence="7">TetR family transcriptional regulator</fullName>
    </submittedName>
    <submittedName>
        <fullName evidence="6">TetR/AcrR family transcriptional regulator</fullName>
    </submittedName>
</protein>
<reference evidence="6" key="3">
    <citation type="submission" date="2020-11" db="EMBL/GenBank/DDBJ databases">
        <authorList>
            <person name="Lee S.D."/>
        </authorList>
    </citation>
    <scope>NUCLEOTIDE SEQUENCE</scope>
    <source>
        <strain evidence="6">SAP-2</strain>
    </source>
</reference>
<dbReference type="InterPro" id="IPR039536">
    <property type="entry name" value="TetR_C_Proteobacteria"/>
</dbReference>
<evidence type="ECO:0000313" key="6">
    <source>
        <dbReference type="EMBL" id="MBF6638011.1"/>
    </source>
</evidence>
<dbReference type="PANTHER" id="PTHR30055:SF119">
    <property type="entry name" value="NALC"/>
    <property type="match status" value="1"/>
</dbReference>
<dbReference type="GO" id="GO:0003700">
    <property type="term" value="F:DNA-binding transcription factor activity"/>
    <property type="evidence" value="ECO:0007669"/>
    <property type="project" value="TreeGrafter"/>
</dbReference>
<evidence type="ECO:0000313" key="9">
    <source>
        <dbReference type="Proteomes" id="UP000705283"/>
    </source>
</evidence>
<evidence type="ECO:0000313" key="8">
    <source>
        <dbReference type="Proteomes" id="UP000192722"/>
    </source>
</evidence>
<reference evidence="6" key="4">
    <citation type="submission" date="2022-09" db="EMBL/GenBank/DDBJ databases">
        <title>Rouxiella aceris sp. nov., isolated from tree sap and emended description of the genus Rhouxiella.</title>
        <authorList>
            <person name="Kim I.S."/>
        </authorList>
    </citation>
    <scope>NUCLEOTIDE SEQUENCE</scope>
    <source>
        <strain evidence="6">SAP-2</strain>
    </source>
</reference>
<dbReference type="Pfam" id="PF14246">
    <property type="entry name" value="TetR_C_7"/>
    <property type="match status" value="1"/>
</dbReference>
<dbReference type="Gene3D" id="1.10.357.10">
    <property type="entry name" value="Tetracycline Repressor, domain 2"/>
    <property type="match status" value="1"/>
</dbReference>
<dbReference type="Proteomes" id="UP000705283">
    <property type="component" value="Unassembled WGS sequence"/>
</dbReference>
<reference evidence="7" key="1">
    <citation type="submission" date="2016-12" db="EMBL/GenBank/DDBJ databases">
        <authorList>
            <person name="Le Fleche-Mateos A."/>
        </authorList>
    </citation>
    <scope>NUCLEOTIDE SEQUENCE</scope>
    <source>
        <strain evidence="7">213</strain>
    </source>
</reference>
<dbReference type="PANTHER" id="PTHR30055">
    <property type="entry name" value="HTH-TYPE TRANSCRIPTIONAL REGULATOR RUTR"/>
    <property type="match status" value="1"/>
</dbReference>
<keyword evidence="2 4" id="KW-0238">DNA-binding</keyword>
<keyword evidence="8" id="KW-1185">Reference proteome</keyword>
<keyword evidence="3" id="KW-0804">Transcription</keyword>
<evidence type="ECO:0000256" key="4">
    <source>
        <dbReference type="PROSITE-ProRule" id="PRU00335"/>
    </source>
</evidence>
<dbReference type="EMBL" id="MRWD01000042">
    <property type="protein sequence ID" value="ORJ20102.1"/>
    <property type="molecule type" value="Genomic_DNA"/>
</dbReference>
<comment type="caution">
    <text evidence="6">The sequence shown here is derived from an EMBL/GenBank/DDBJ whole genome shotgun (WGS) entry which is preliminary data.</text>
</comment>